<dbReference type="SUPFAM" id="SSF54529">
    <property type="entry name" value="Mitochondrial glycoprotein MAM33-like"/>
    <property type="match status" value="1"/>
</dbReference>
<evidence type="ECO:0000313" key="2">
    <source>
        <dbReference type="Proteomes" id="UP000187209"/>
    </source>
</evidence>
<name>A0A1R2CQ52_9CILI</name>
<organism evidence="1 2">
    <name type="scientific">Stentor coeruleus</name>
    <dbReference type="NCBI Taxonomy" id="5963"/>
    <lineage>
        <taxon>Eukaryota</taxon>
        <taxon>Sar</taxon>
        <taxon>Alveolata</taxon>
        <taxon>Ciliophora</taxon>
        <taxon>Postciliodesmatophora</taxon>
        <taxon>Heterotrichea</taxon>
        <taxon>Heterotrichida</taxon>
        <taxon>Stentoridae</taxon>
        <taxon>Stentor</taxon>
    </lineage>
</organism>
<protein>
    <submittedName>
        <fullName evidence="1">Uncharacterized protein</fullName>
    </submittedName>
</protein>
<dbReference type="PANTHER" id="PTHR10826:SF1">
    <property type="entry name" value="COMPLEMENT COMPONENT 1 Q SUBCOMPONENT-BINDING PROTEIN, MITOCHONDRIAL"/>
    <property type="match status" value="1"/>
</dbReference>
<dbReference type="InterPro" id="IPR036561">
    <property type="entry name" value="MAM33_sf"/>
</dbReference>
<dbReference type="EMBL" id="MPUH01000088">
    <property type="protein sequence ID" value="OMJ91138.1"/>
    <property type="molecule type" value="Genomic_DNA"/>
</dbReference>
<dbReference type="AlphaFoldDB" id="A0A1R2CQ52"/>
<proteinExistence type="predicted"/>
<evidence type="ECO:0000313" key="1">
    <source>
        <dbReference type="EMBL" id="OMJ91138.1"/>
    </source>
</evidence>
<dbReference type="Pfam" id="PF02330">
    <property type="entry name" value="MAM33"/>
    <property type="match status" value="1"/>
</dbReference>
<reference evidence="1 2" key="1">
    <citation type="submission" date="2016-11" db="EMBL/GenBank/DDBJ databases">
        <title>The macronuclear genome of Stentor coeruleus: a giant cell with tiny introns.</title>
        <authorList>
            <person name="Slabodnick M."/>
            <person name="Ruby J.G."/>
            <person name="Reiff S.B."/>
            <person name="Swart E.C."/>
            <person name="Gosai S."/>
            <person name="Prabakaran S."/>
            <person name="Witkowska E."/>
            <person name="Larue G.E."/>
            <person name="Fisher S."/>
            <person name="Freeman R.M."/>
            <person name="Gunawardena J."/>
            <person name="Chu W."/>
            <person name="Stover N.A."/>
            <person name="Gregory B.D."/>
            <person name="Nowacki M."/>
            <person name="Derisi J."/>
            <person name="Roy S.W."/>
            <person name="Marshall W.F."/>
            <person name="Sood P."/>
        </authorList>
    </citation>
    <scope>NUCLEOTIDE SEQUENCE [LARGE SCALE GENOMIC DNA]</scope>
    <source>
        <strain evidence="1">WM001</strain>
    </source>
</reference>
<comment type="caution">
    <text evidence="1">The sequence shown here is derived from an EMBL/GenBank/DDBJ whole genome shotgun (WGS) entry which is preliminary data.</text>
</comment>
<accession>A0A1R2CQ52</accession>
<dbReference type="GO" id="GO:0005759">
    <property type="term" value="C:mitochondrial matrix"/>
    <property type="evidence" value="ECO:0007669"/>
    <property type="project" value="InterPro"/>
</dbReference>
<dbReference type="Proteomes" id="UP000187209">
    <property type="component" value="Unassembled WGS sequence"/>
</dbReference>
<dbReference type="InterPro" id="IPR003428">
    <property type="entry name" value="MAM33"/>
</dbReference>
<dbReference type="Gene3D" id="3.10.280.10">
    <property type="entry name" value="Mitochondrial glycoprotein"/>
    <property type="match status" value="1"/>
</dbReference>
<dbReference type="OrthoDB" id="278212at2759"/>
<dbReference type="PANTHER" id="PTHR10826">
    <property type="entry name" value="COMPLEMENT COMPONENT 1"/>
    <property type="match status" value="1"/>
</dbReference>
<sequence>MFLLHRQMNFIKHSTTRNFTQAIIKKLTKALDRRIEEDYEIYKLDDGIPIFLQLNELEIEDYGHTTKVILRKTINDLNIEVNFEAQNLMSPSDFEKLNELTKSKVNTKMSEFNVFVTNPTTKAGFYVDCSSYNSEIIIKNIMFSSDMKIFENPYASGLLYQGPNIEKQAKPYLPLFISYLETLGITSNLISFIESYTIDKDYRLYLAWLSKVRKLF</sequence>
<gene>
    <name evidence="1" type="ORF">SteCoe_6402</name>
</gene>
<keyword evidence="2" id="KW-1185">Reference proteome</keyword>